<dbReference type="PANTHER" id="PTHR13604:SF0">
    <property type="entry name" value="ABASIC SITE PROCESSING PROTEIN HMCES"/>
    <property type="match status" value="1"/>
</dbReference>
<organism evidence="10">
    <name type="scientific">Hellea balneolensis</name>
    <dbReference type="NCBI Taxonomy" id="287478"/>
    <lineage>
        <taxon>Bacteria</taxon>
        <taxon>Pseudomonadati</taxon>
        <taxon>Pseudomonadota</taxon>
        <taxon>Alphaproteobacteria</taxon>
        <taxon>Maricaulales</taxon>
        <taxon>Robiginitomaculaceae</taxon>
        <taxon>Hellea</taxon>
    </lineage>
</organism>
<dbReference type="PANTHER" id="PTHR13604">
    <property type="entry name" value="DC12-RELATED"/>
    <property type="match status" value="1"/>
</dbReference>
<evidence type="ECO:0000256" key="8">
    <source>
        <dbReference type="RuleBase" id="RU364100"/>
    </source>
</evidence>
<keyword evidence="9" id="KW-0732">Signal</keyword>
<keyword evidence="6" id="KW-0238">DNA-binding</keyword>
<dbReference type="AlphaFoldDB" id="A0A7V5NW73"/>
<gene>
    <name evidence="10" type="ORF">ENK01_00580</name>
</gene>
<dbReference type="GO" id="GO:0008233">
    <property type="term" value="F:peptidase activity"/>
    <property type="evidence" value="ECO:0007669"/>
    <property type="project" value="UniProtKB-KW"/>
</dbReference>
<dbReference type="Pfam" id="PF02586">
    <property type="entry name" value="SRAP"/>
    <property type="match status" value="1"/>
</dbReference>
<comment type="similarity">
    <text evidence="1 8">Belongs to the SOS response-associated peptidase family.</text>
</comment>
<evidence type="ECO:0000256" key="1">
    <source>
        <dbReference type="ARBA" id="ARBA00008136"/>
    </source>
</evidence>
<evidence type="ECO:0000256" key="6">
    <source>
        <dbReference type="ARBA" id="ARBA00023125"/>
    </source>
</evidence>
<accession>A0A7V5NW73</accession>
<dbReference type="InterPro" id="IPR036590">
    <property type="entry name" value="SRAP-like"/>
</dbReference>
<name>A0A7V5NW73_9PROT</name>
<dbReference type="GO" id="GO:0016829">
    <property type="term" value="F:lyase activity"/>
    <property type="evidence" value="ECO:0007669"/>
    <property type="project" value="UniProtKB-KW"/>
</dbReference>
<keyword evidence="5" id="KW-0190">Covalent protein-DNA linkage</keyword>
<feature type="signal peptide" evidence="9">
    <location>
        <begin position="1"/>
        <end position="30"/>
    </location>
</feature>
<protein>
    <recommendedName>
        <fullName evidence="8">Abasic site processing protein</fullName>
        <ecNumber evidence="8">3.4.-.-</ecNumber>
    </recommendedName>
</protein>
<evidence type="ECO:0000256" key="3">
    <source>
        <dbReference type="ARBA" id="ARBA00022763"/>
    </source>
</evidence>
<dbReference type="GO" id="GO:0106300">
    <property type="term" value="P:protein-DNA covalent cross-linking repair"/>
    <property type="evidence" value="ECO:0007669"/>
    <property type="project" value="InterPro"/>
</dbReference>
<dbReference type="Gene3D" id="3.90.1680.10">
    <property type="entry name" value="SOS response associated peptidase-like"/>
    <property type="match status" value="1"/>
</dbReference>
<dbReference type="SUPFAM" id="SSF143081">
    <property type="entry name" value="BB1717-like"/>
    <property type="match status" value="1"/>
</dbReference>
<evidence type="ECO:0000256" key="4">
    <source>
        <dbReference type="ARBA" id="ARBA00022801"/>
    </source>
</evidence>
<keyword evidence="7" id="KW-0456">Lyase</keyword>
<dbReference type="GO" id="GO:0003697">
    <property type="term" value="F:single-stranded DNA binding"/>
    <property type="evidence" value="ECO:0007669"/>
    <property type="project" value="InterPro"/>
</dbReference>
<reference evidence="10" key="1">
    <citation type="journal article" date="2020" name="mSystems">
        <title>Genome- and Community-Level Interaction Insights into Carbon Utilization and Element Cycling Functions of Hydrothermarchaeota in Hydrothermal Sediment.</title>
        <authorList>
            <person name="Zhou Z."/>
            <person name="Liu Y."/>
            <person name="Xu W."/>
            <person name="Pan J."/>
            <person name="Luo Z.H."/>
            <person name="Li M."/>
        </authorList>
    </citation>
    <scope>NUCLEOTIDE SEQUENCE [LARGE SCALE GENOMIC DNA]</scope>
    <source>
        <strain evidence="10">HyVt-538</strain>
    </source>
</reference>
<evidence type="ECO:0000256" key="2">
    <source>
        <dbReference type="ARBA" id="ARBA00022670"/>
    </source>
</evidence>
<dbReference type="InterPro" id="IPR003738">
    <property type="entry name" value="SRAP"/>
</dbReference>
<comment type="caution">
    <text evidence="10">The sequence shown here is derived from an EMBL/GenBank/DDBJ whole genome shotgun (WGS) entry which is preliminary data.</text>
</comment>
<dbReference type="EMBL" id="DROP01000041">
    <property type="protein sequence ID" value="HHI88422.1"/>
    <property type="molecule type" value="Genomic_DNA"/>
</dbReference>
<keyword evidence="3" id="KW-0227">DNA damage</keyword>
<feature type="chain" id="PRO_5031544299" description="Abasic site processing protein" evidence="9">
    <location>
        <begin position="31"/>
        <end position="310"/>
    </location>
</feature>
<evidence type="ECO:0000256" key="9">
    <source>
        <dbReference type="SAM" id="SignalP"/>
    </source>
</evidence>
<proteinExistence type="inferred from homology"/>
<dbReference type="Proteomes" id="UP000885806">
    <property type="component" value="Unassembled WGS sequence"/>
</dbReference>
<keyword evidence="2 8" id="KW-0645">Protease</keyword>
<dbReference type="EC" id="3.4.-.-" evidence="8"/>
<dbReference type="GO" id="GO:0006508">
    <property type="term" value="P:proteolysis"/>
    <property type="evidence" value="ECO:0007669"/>
    <property type="project" value="UniProtKB-KW"/>
</dbReference>
<evidence type="ECO:0000256" key="5">
    <source>
        <dbReference type="ARBA" id="ARBA00023124"/>
    </source>
</evidence>
<keyword evidence="4 8" id="KW-0378">Hydrolase</keyword>
<evidence type="ECO:0000313" key="10">
    <source>
        <dbReference type="EMBL" id="HHI88422.1"/>
    </source>
</evidence>
<evidence type="ECO:0000256" key="7">
    <source>
        <dbReference type="ARBA" id="ARBA00023239"/>
    </source>
</evidence>
<sequence>MVVICFSTRAVTCCASFLLSTFGFVVSASASGLTGAVCADALIAPVTSQDGHKSKIRKNRFMPPIICVSWPKVTQFYHAGEIMCGRYALSASLEDMAAFFRGEPAHPGLWTWEPNWNMAPGSVAPVLALNGAGARSLVPMRWGLHPHWKTDMPEGRPLFNARIETAADKPSFRTPWRRRRCLVPMSGWYEWAGETSPKTPFYIHPKADELSCFAGLWDKWRVDEGITLLSYTILTTKATGALKHLHHRMPVRLPKDQWQNWLDPDVRPEKTAQHMRGSEDLVWHEVAKTVNSGRAQGPKLIRPVGEAQGG</sequence>